<proteinExistence type="predicted"/>
<sequence length="268" mass="28458">IITNYFNYCGDCSSKNLYKNKISVITSKIGKVPNTSQPYPHSVISTLVDVFSAGEDSAIVFSTSNSSSSSYISSSPLSSNSMSVESLPDTFALTLGLSSVGCNLIFFFFLDRWSLASSIESLAAKELESNSECDSVLSELVAELEREGPGCSLSNKAVDDVLEPGKASEDVPVDVIDGVMIGFSSVDSFVVVDLSPPKAGNKEEFCCCSHWTNSFSFGLSLTFAPSPPLSAVNSALPSPCPTSSILHFCCKVLSKESLPPESSFLLSI</sequence>
<evidence type="ECO:0000313" key="1">
    <source>
        <dbReference type="EnsemblMetazoa" id="GPPI009335-PA"/>
    </source>
</evidence>
<name>A0A1B0AUP6_9MUSC</name>
<reference evidence="1" key="2">
    <citation type="submission" date="2020-05" db="UniProtKB">
        <authorList>
            <consortium name="EnsemblMetazoa"/>
        </authorList>
    </citation>
    <scope>IDENTIFICATION</scope>
    <source>
        <strain evidence="1">IAEA</strain>
    </source>
</reference>
<keyword evidence="2" id="KW-1185">Reference proteome</keyword>
<accession>A0A1B0AUP6</accession>
<reference evidence="2" key="1">
    <citation type="submission" date="2015-01" db="EMBL/GenBank/DDBJ databases">
        <authorList>
            <person name="Aksoy S."/>
            <person name="Warren W."/>
            <person name="Wilson R.K."/>
        </authorList>
    </citation>
    <scope>NUCLEOTIDE SEQUENCE [LARGE SCALE GENOMIC DNA]</scope>
    <source>
        <strain evidence="2">IAEA</strain>
    </source>
</reference>
<organism evidence="1 2">
    <name type="scientific">Glossina palpalis gambiensis</name>
    <dbReference type="NCBI Taxonomy" id="67801"/>
    <lineage>
        <taxon>Eukaryota</taxon>
        <taxon>Metazoa</taxon>
        <taxon>Ecdysozoa</taxon>
        <taxon>Arthropoda</taxon>
        <taxon>Hexapoda</taxon>
        <taxon>Insecta</taxon>
        <taxon>Pterygota</taxon>
        <taxon>Neoptera</taxon>
        <taxon>Endopterygota</taxon>
        <taxon>Diptera</taxon>
        <taxon>Brachycera</taxon>
        <taxon>Muscomorpha</taxon>
        <taxon>Hippoboscoidea</taxon>
        <taxon>Glossinidae</taxon>
        <taxon>Glossina</taxon>
    </lineage>
</organism>
<dbReference type="Proteomes" id="UP000092460">
    <property type="component" value="Unassembled WGS sequence"/>
</dbReference>
<dbReference type="EMBL" id="JXJN01003707">
    <property type="status" value="NOT_ANNOTATED_CDS"/>
    <property type="molecule type" value="Genomic_DNA"/>
</dbReference>
<dbReference type="AlphaFoldDB" id="A0A1B0AUP6"/>
<protein>
    <submittedName>
        <fullName evidence="1">Uncharacterized protein</fullName>
    </submittedName>
</protein>
<evidence type="ECO:0000313" key="2">
    <source>
        <dbReference type="Proteomes" id="UP000092460"/>
    </source>
</evidence>
<dbReference type="EnsemblMetazoa" id="GPPI009335-RA">
    <property type="protein sequence ID" value="GPPI009335-PA"/>
    <property type="gene ID" value="GPPI009335"/>
</dbReference>
<dbReference type="VEuPathDB" id="VectorBase:GPPI009335"/>